<proteinExistence type="predicted"/>
<reference evidence="7 8" key="1">
    <citation type="submission" date="2019-07" db="EMBL/GenBank/DDBJ databases">
        <title>Whole genome shotgun sequence of Aneurinibacillus danicus NBRC 102444.</title>
        <authorList>
            <person name="Hosoyama A."/>
            <person name="Uohara A."/>
            <person name="Ohji S."/>
            <person name="Ichikawa N."/>
        </authorList>
    </citation>
    <scope>NUCLEOTIDE SEQUENCE [LARGE SCALE GENOMIC DNA]</scope>
    <source>
        <strain evidence="7 8">NBRC 102444</strain>
    </source>
</reference>
<comment type="cofactor">
    <cofactor evidence="1">
        <name>Mg(2+)</name>
        <dbReference type="ChEBI" id="CHEBI:18420"/>
    </cofactor>
</comment>
<evidence type="ECO:0000313" key="7">
    <source>
        <dbReference type="EMBL" id="GEN35553.1"/>
    </source>
</evidence>
<accession>A0A511VD96</accession>
<evidence type="ECO:0000313" key="8">
    <source>
        <dbReference type="Proteomes" id="UP000321157"/>
    </source>
</evidence>
<gene>
    <name evidence="7" type="ORF">ADA01nite_30130</name>
</gene>
<dbReference type="OrthoDB" id="9786940at2"/>
<feature type="binding site" evidence="5">
    <location>
        <position position="127"/>
    </location>
    <ligand>
        <name>Mg(2+)</name>
        <dbReference type="ChEBI" id="CHEBI:18420"/>
    </ligand>
</feature>
<feature type="domain" description="HpcH/HpaI aldolase/citrate lyase" evidence="6">
    <location>
        <begin position="5"/>
        <end position="223"/>
    </location>
</feature>
<protein>
    <submittedName>
        <fullName evidence="7">Citrate lyase</fullName>
    </submittedName>
</protein>
<evidence type="ECO:0000259" key="6">
    <source>
        <dbReference type="Pfam" id="PF03328"/>
    </source>
</evidence>
<evidence type="ECO:0000256" key="5">
    <source>
        <dbReference type="PIRSR" id="PIRSR015582-2"/>
    </source>
</evidence>
<dbReference type="EMBL" id="BJXX01000138">
    <property type="protein sequence ID" value="GEN35553.1"/>
    <property type="molecule type" value="Genomic_DNA"/>
</dbReference>
<dbReference type="RefSeq" id="WP_146811080.1">
    <property type="nucleotide sequence ID" value="NZ_BJXX01000138.1"/>
</dbReference>
<name>A0A511VD96_9BACL</name>
<feature type="binding site" evidence="5">
    <location>
        <position position="154"/>
    </location>
    <ligand>
        <name>Mg(2+)</name>
        <dbReference type="ChEBI" id="CHEBI:18420"/>
    </ligand>
</feature>
<dbReference type="GO" id="GO:0016829">
    <property type="term" value="F:lyase activity"/>
    <property type="evidence" value="ECO:0007669"/>
    <property type="project" value="UniProtKB-KW"/>
</dbReference>
<comment type="caution">
    <text evidence="7">The sequence shown here is derived from an EMBL/GenBank/DDBJ whole genome shotgun (WGS) entry which is preliminary data.</text>
</comment>
<dbReference type="Pfam" id="PF03328">
    <property type="entry name" value="HpcH_HpaI"/>
    <property type="match status" value="1"/>
</dbReference>
<evidence type="ECO:0000256" key="1">
    <source>
        <dbReference type="ARBA" id="ARBA00001946"/>
    </source>
</evidence>
<dbReference type="SUPFAM" id="SSF51621">
    <property type="entry name" value="Phosphoenolpyruvate/pyruvate domain"/>
    <property type="match status" value="1"/>
</dbReference>
<dbReference type="PIRSF" id="PIRSF015582">
    <property type="entry name" value="Cit_lyase_B"/>
    <property type="match status" value="1"/>
</dbReference>
<sequence length="297" mass="33161">MSLWRSWMFVPGNQEKKLMKIEQTEADVVICDLEDAVPIQEKELARMMVKRVLEKKGIKKIFVRINDISTPYFMDDIQEIASYNVDGIILPKTGKKEHIHLVDHLLGTIEAKHGRKRGSTLVVPLIESAAGLHYAFDIARASYRIHCLAFGSVDYTLDIHTGGTKEGNEILFARSWLVNVSRAAGIESPIDGVYVDIQDKEGLKKETEFVKQLGFQGKMTLHPNQNGVVNAVFAPTEKEIEEAQRIVRAFEEAVQQGNGAIQVDGKMVDYPVAIRARKTIEQAEALKSSEGGSSVRI</sequence>
<dbReference type="InterPro" id="IPR040442">
    <property type="entry name" value="Pyrv_kinase-like_dom_sf"/>
</dbReference>
<keyword evidence="2 5" id="KW-0479">Metal-binding</keyword>
<dbReference type="PANTHER" id="PTHR32308">
    <property type="entry name" value="LYASE BETA SUBUNIT, PUTATIVE (AFU_ORTHOLOGUE AFUA_4G13030)-RELATED"/>
    <property type="match status" value="1"/>
</dbReference>
<dbReference type="GO" id="GO:0006107">
    <property type="term" value="P:oxaloacetate metabolic process"/>
    <property type="evidence" value="ECO:0007669"/>
    <property type="project" value="TreeGrafter"/>
</dbReference>
<keyword evidence="3 5" id="KW-0460">Magnesium</keyword>
<evidence type="ECO:0000256" key="3">
    <source>
        <dbReference type="ARBA" id="ARBA00022842"/>
    </source>
</evidence>
<evidence type="ECO:0000256" key="2">
    <source>
        <dbReference type="ARBA" id="ARBA00022723"/>
    </source>
</evidence>
<dbReference type="AlphaFoldDB" id="A0A511VD96"/>
<dbReference type="Proteomes" id="UP000321157">
    <property type="component" value="Unassembled WGS sequence"/>
</dbReference>
<feature type="binding site" evidence="4">
    <location>
        <position position="127"/>
    </location>
    <ligand>
        <name>substrate</name>
    </ligand>
</feature>
<feature type="binding site" evidence="4">
    <location>
        <position position="64"/>
    </location>
    <ligand>
        <name>substrate</name>
    </ligand>
</feature>
<dbReference type="GO" id="GO:0000287">
    <property type="term" value="F:magnesium ion binding"/>
    <property type="evidence" value="ECO:0007669"/>
    <property type="project" value="TreeGrafter"/>
</dbReference>
<dbReference type="InterPro" id="IPR011206">
    <property type="entry name" value="Citrate_lyase_beta/mcl1/mcl2"/>
</dbReference>
<evidence type="ECO:0000256" key="4">
    <source>
        <dbReference type="PIRSR" id="PIRSR015582-1"/>
    </source>
</evidence>
<keyword evidence="8" id="KW-1185">Reference proteome</keyword>
<dbReference type="PANTHER" id="PTHR32308:SF0">
    <property type="entry name" value="HPCH_HPAI ALDOLASE_CITRATE LYASE DOMAIN-CONTAINING PROTEIN"/>
    <property type="match status" value="1"/>
</dbReference>
<keyword evidence="7" id="KW-0456">Lyase</keyword>
<dbReference type="InterPro" id="IPR015813">
    <property type="entry name" value="Pyrv/PenolPyrv_kinase-like_dom"/>
</dbReference>
<organism evidence="7 8">
    <name type="scientific">Aneurinibacillus danicus</name>
    <dbReference type="NCBI Taxonomy" id="267746"/>
    <lineage>
        <taxon>Bacteria</taxon>
        <taxon>Bacillati</taxon>
        <taxon>Bacillota</taxon>
        <taxon>Bacilli</taxon>
        <taxon>Bacillales</taxon>
        <taxon>Paenibacillaceae</taxon>
        <taxon>Aneurinibacillus group</taxon>
        <taxon>Aneurinibacillus</taxon>
    </lineage>
</organism>
<dbReference type="Gene3D" id="3.20.20.60">
    <property type="entry name" value="Phosphoenolpyruvate-binding domains"/>
    <property type="match status" value="1"/>
</dbReference>
<dbReference type="InterPro" id="IPR005000">
    <property type="entry name" value="Aldolase/citrate-lyase_domain"/>
</dbReference>